<proteinExistence type="inferred from homology"/>
<name>A0A158IEJ0_9BURK</name>
<dbReference type="RefSeq" id="WP_062090166.1">
    <property type="nucleotide sequence ID" value="NZ_FCOK02000048.1"/>
</dbReference>
<dbReference type="EMBL" id="FCOK02000048">
    <property type="protein sequence ID" value="SAL54689.1"/>
    <property type="molecule type" value="Genomic_DNA"/>
</dbReference>
<feature type="domain" description="MmgE/PrpD C-terminal" evidence="3">
    <location>
        <begin position="290"/>
        <end position="452"/>
    </location>
</feature>
<dbReference type="InterPro" id="IPR045336">
    <property type="entry name" value="MmgE_PrpD_N"/>
</dbReference>
<dbReference type="SUPFAM" id="SSF103378">
    <property type="entry name" value="2-methylcitrate dehydratase PrpD"/>
    <property type="match status" value="1"/>
</dbReference>
<dbReference type="Pfam" id="PF19305">
    <property type="entry name" value="MmgE_PrpD_C"/>
    <property type="match status" value="1"/>
</dbReference>
<dbReference type="Proteomes" id="UP000054683">
    <property type="component" value="Unassembled WGS sequence"/>
</dbReference>
<dbReference type="InterPro" id="IPR045337">
    <property type="entry name" value="MmgE_PrpD_C"/>
</dbReference>
<accession>A0A158IEJ0</accession>
<comment type="similarity">
    <text evidence="1">Belongs to the PrpD family.</text>
</comment>
<dbReference type="PANTHER" id="PTHR16943">
    <property type="entry name" value="2-METHYLCITRATE DEHYDRATASE-RELATED"/>
    <property type="match status" value="1"/>
</dbReference>
<evidence type="ECO:0000259" key="3">
    <source>
        <dbReference type="Pfam" id="PF19305"/>
    </source>
</evidence>
<evidence type="ECO:0000259" key="2">
    <source>
        <dbReference type="Pfam" id="PF03972"/>
    </source>
</evidence>
<evidence type="ECO:0000313" key="5">
    <source>
        <dbReference type="Proteomes" id="UP000054683"/>
    </source>
</evidence>
<dbReference type="OrthoDB" id="8873320at2"/>
<dbReference type="InterPro" id="IPR005656">
    <property type="entry name" value="MmgE_PrpD"/>
</dbReference>
<sequence length="491" mass="53035">MSNVTRKFADFTTSLRFEDLPADVVHEAKRMILDVIGCGLGGINHEIGRIALEYVNEMRGAAEATVIGTGRKLPRLNAVYANSRIANALDMDDTYLGSGHFANGAVAASLALCEHGGGSGKDFITSFVAGYEIAGVVAAALVCQDIHPTGSATVVEDGKRRYAKWFSPAALVAASSAGSSIKGLGLDAERAYHALCITGGNTPIGTIRKWTETAKPLPTFKYCDTGWCAQIGLSAALLAQKGSTGLEDMYDGDMGVLAGLGVSPDFLDFSSIANELGKTWHLMKTSYKGWPSCRGTHSALTAFTKIFEDNKLKAEEIERVTIRGHASVASPRFAAQDPIGPVSSEFSNPHNVAMVSLRVGRADWHTPQTVSDKRVQELRRRVFVEIETDAERQDAEKNQLHKGMYIPPTVEVRARGQVYRGSALYAWGDPAPESRFTDDDIRAKFRDLALSVNPGSVSWGGRVERLIETVENLESLKNLNPLTMLLSPSQA</sequence>
<dbReference type="AlphaFoldDB" id="A0A158IEJ0"/>
<dbReference type="Pfam" id="PF03972">
    <property type="entry name" value="MmgE_PrpD_N"/>
    <property type="match status" value="1"/>
</dbReference>
<feature type="domain" description="MmgE/PrpD N-terminal" evidence="2">
    <location>
        <begin position="6"/>
        <end position="260"/>
    </location>
</feature>
<protein>
    <submittedName>
        <fullName evidence="4">MmgE/PrpD</fullName>
    </submittedName>
</protein>
<reference evidence="4 5" key="1">
    <citation type="submission" date="2016-01" db="EMBL/GenBank/DDBJ databases">
        <authorList>
            <person name="Oliw E.H."/>
        </authorList>
    </citation>
    <scope>NUCLEOTIDE SEQUENCE [LARGE SCALE GENOMIC DNA]</scope>
    <source>
        <strain evidence="4">LMG 27134</strain>
    </source>
</reference>
<gene>
    <name evidence="4" type="ORF">AWB69_05833</name>
</gene>
<dbReference type="InterPro" id="IPR036148">
    <property type="entry name" value="MmgE/PrpD_sf"/>
</dbReference>
<dbReference type="GO" id="GO:0016829">
    <property type="term" value="F:lyase activity"/>
    <property type="evidence" value="ECO:0007669"/>
    <property type="project" value="InterPro"/>
</dbReference>
<dbReference type="InterPro" id="IPR042183">
    <property type="entry name" value="MmgE/PrpD_sf_1"/>
</dbReference>
<evidence type="ECO:0000313" key="4">
    <source>
        <dbReference type="EMBL" id="SAL54689.1"/>
    </source>
</evidence>
<dbReference type="Gene3D" id="1.10.4100.10">
    <property type="entry name" value="2-methylcitrate dehydratase PrpD"/>
    <property type="match status" value="1"/>
</dbReference>
<evidence type="ECO:0000256" key="1">
    <source>
        <dbReference type="ARBA" id="ARBA00006174"/>
    </source>
</evidence>
<dbReference type="PANTHER" id="PTHR16943:SF8">
    <property type="entry name" value="2-METHYLCITRATE DEHYDRATASE"/>
    <property type="match status" value="1"/>
</dbReference>
<organism evidence="4 5">
    <name type="scientific">Caballeronia udeis</name>
    <dbReference type="NCBI Taxonomy" id="1232866"/>
    <lineage>
        <taxon>Bacteria</taxon>
        <taxon>Pseudomonadati</taxon>
        <taxon>Pseudomonadota</taxon>
        <taxon>Betaproteobacteria</taxon>
        <taxon>Burkholderiales</taxon>
        <taxon>Burkholderiaceae</taxon>
        <taxon>Caballeronia</taxon>
    </lineage>
</organism>